<evidence type="ECO:0000259" key="1">
    <source>
        <dbReference type="PROSITE" id="PS51819"/>
    </source>
</evidence>
<dbReference type="InterPro" id="IPR037523">
    <property type="entry name" value="VOC_core"/>
</dbReference>
<protein>
    <submittedName>
        <fullName evidence="2">Glyoxalase/Bleomycin resistance protein/dioxygenase domain protein</fullName>
    </submittedName>
</protein>
<keyword evidence="2" id="KW-0560">Oxidoreductase</keyword>
<name>A0A0K1QGH6_9BACT</name>
<dbReference type="PROSITE" id="PS51819">
    <property type="entry name" value="VOC"/>
    <property type="match status" value="2"/>
</dbReference>
<feature type="domain" description="VOC" evidence="1">
    <location>
        <begin position="7"/>
        <end position="125"/>
    </location>
</feature>
<dbReference type="CDD" id="cd07247">
    <property type="entry name" value="SgaA_N_like"/>
    <property type="match status" value="2"/>
</dbReference>
<dbReference type="OrthoDB" id="9792323at2"/>
<dbReference type="EMBL" id="CP012333">
    <property type="protein sequence ID" value="AKV04823.1"/>
    <property type="molecule type" value="Genomic_DNA"/>
</dbReference>
<sequence length="259" mass="27780">MANPQGTPIWYELLTSDAKAASAFYERVVGWTIPAPAPTDPMAYWHIETANGMVGGMMTLSNDMTSQGARPTWLSYIAVDDVDATVKKAIEAGGKLLMPAMNLDKVGRFALIADPQGIPIYVMRGASEETSHAFERTGMGKCNWNELSTPDQAVGNAFYTKVFGWTYPDKMSMGPMGDYMFIDAAGQGIGATMPKQPDGHPGWTFYFRVPNIDEAVTKIAAAGGKVIVNPMEVPGGDRVLVAVDPQGVHFGLVAQGKPA</sequence>
<gene>
    <name evidence="2" type="ORF">AKJ09_11486</name>
</gene>
<dbReference type="SUPFAM" id="SSF54593">
    <property type="entry name" value="Glyoxalase/Bleomycin resistance protein/Dihydroxybiphenyl dioxygenase"/>
    <property type="match status" value="2"/>
</dbReference>
<reference evidence="2 3" key="1">
    <citation type="submission" date="2015-08" db="EMBL/GenBank/DDBJ databases">
        <authorList>
            <person name="Babu N.S."/>
            <person name="Beckwith C.J."/>
            <person name="Beseler K.G."/>
            <person name="Brison A."/>
            <person name="Carone J.V."/>
            <person name="Caskin T.P."/>
            <person name="Diamond M."/>
            <person name="Durham M.E."/>
            <person name="Foxe J.M."/>
            <person name="Go M."/>
            <person name="Henderson B.A."/>
            <person name="Jones I.B."/>
            <person name="McGettigan J.A."/>
            <person name="Micheletti S.J."/>
            <person name="Nasrallah M.E."/>
            <person name="Ortiz D."/>
            <person name="Piller C.R."/>
            <person name="Privatt S.R."/>
            <person name="Schneider S.L."/>
            <person name="Sharp S."/>
            <person name="Smith T.C."/>
            <person name="Stanton J.D."/>
            <person name="Ullery H.E."/>
            <person name="Wilson R.J."/>
            <person name="Serrano M.G."/>
            <person name="Buck G."/>
            <person name="Lee V."/>
            <person name="Wang Y."/>
            <person name="Carvalho R."/>
            <person name="Voegtly L."/>
            <person name="Shi R."/>
            <person name="Duckworth R."/>
            <person name="Johnson A."/>
            <person name="Loviza R."/>
            <person name="Walstead R."/>
            <person name="Shah Z."/>
            <person name="Kiflezghi M."/>
            <person name="Wade K."/>
            <person name="Ball S.L."/>
            <person name="Bradley K.W."/>
            <person name="Asai D.J."/>
            <person name="Bowman C.A."/>
            <person name="Russell D.A."/>
            <person name="Pope W.H."/>
            <person name="Jacobs-Sera D."/>
            <person name="Hendrix R.W."/>
            <person name="Hatfull G.F."/>
        </authorList>
    </citation>
    <scope>NUCLEOTIDE SEQUENCE [LARGE SCALE GENOMIC DNA]</scope>
    <source>
        <strain evidence="2 3">DSM 27648</strain>
    </source>
</reference>
<dbReference type="PATRIC" id="fig|1391654.3.peg.11657"/>
<evidence type="ECO:0000313" key="3">
    <source>
        <dbReference type="Proteomes" id="UP000064967"/>
    </source>
</evidence>
<keyword evidence="3" id="KW-1185">Reference proteome</keyword>
<dbReference type="GO" id="GO:0051213">
    <property type="term" value="F:dioxygenase activity"/>
    <property type="evidence" value="ECO:0007669"/>
    <property type="project" value="UniProtKB-KW"/>
</dbReference>
<feature type="domain" description="VOC" evidence="1">
    <location>
        <begin position="141"/>
        <end position="255"/>
    </location>
</feature>
<dbReference type="InterPro" id="IPR029068">
    <property type="entry name" value="Glyas_Bleomycin-R_OHBP_Dase"/>
</dbReference>
<evidence type="ECO:0000313" key="2">
    <source>
        <dbReference type="EMBL" id="AKV04823.1"/>
    </source>
</evidence>
<dbReference type="KEGG" id="llu:AKJ09_11486"/>
<dbReference type="AlphaFoldDB" id="A0A0K1QGH6"/>
<dbReference type="Proteomes" id="UP000064967">
    <property type="component" value="Chromosome"/>
</dbReference>
<keyword evidence="2" id="KW-0223">Dioxygenase</keyword>
<dbReference type="InterPro" id="IPR052164">
    <property type="entry name" value="Anthracycline_SecMetBiosynth"/>
</dbReference>
<dbReference type="RefSeq" id="WP_146655381.1">
    <property type="nucleotide sequence ID" value="NZ_CP012333.1"/>
</dbReference>
<dbReference type="Gene3D" id="3.10.180.10">
    <property type="entry name" value="2,3-Dihydroxybiphenyl 1,2-Dioxygenase, domain 1"/>
    <property type="match status" value="2"/>
</dbReference>
<dbReference type="STRING" id="1391654.AKJ09_11486"/>
<accession>A0A0K1QGH6</accession>
<dbReference type="PANTHER" id="PTHR33993">
    <property type="entry name" value="GLYOXALASE-RELATED"/>
    <property type="match status" value="1"/>
</dbReference>
<dbReference type="InterPro" id="IPR004360">
    <property type="entry name" value="Glyas_Fos-R_dOase_dom"/>
</dbReference>
<dbReference type="Pfam" id="PF00903">
    <property type="entry name" value="Glyoxalase"/>
    <property type="match status" value="2"/>
</dbReference>
<organism evidence="2 3">
    <name type="scientific">Labilithrix luteola</name>
    <dbReference type="NCBI Taxonomy" id="1391654"/>
    <lineage>
        <taxon>Bacteria</taxon>
        <taxon>Pseudomonadati</taxon>
        <taxon>Myxococcota</taxon>
        <taxon>Polyangia</taxon>
        <taxon>Polyangiales</taxon>
        <taxon>Labilitrichaceae</taxon>
        <taxon>Labilithrix</taxon>
    </lineage>
</organism>
<dbReference type="PANTHER" id="PTHR33993:SF14">
    <property type="entry name" value="GB|AAF24581.1"/>
    <property type="match status" value="1"/>
</dbReference>
<proteinExistence type="predicted"/>